<dbReference type="NCBIfam" id="TIGR03594">
    <property type="entry name" value="GTPase_EngA"/>
    <property type="match status" value="1"/>
</dbReference>
<dbReference type="InterPro" id="IPR016484">
    <property type="entry name" value="GTPase_Der"/>
</dbReference>
<comment type="subunit">
    <text evidence="8">Associates with the 50S ribosomal subunit.</text>
</comment>
<evidence type="ECO:0000259" key="11">
    <source>
        <dbReference type="PROSITE" id="PS51712"/>
    </source>
</evidence>
<gene>
    <name evidence="8" type="primary">der</name>
    <name evidence="12" type="ORF">HMPREF0202_01631</name>
</gene>
<keyword evidence="6 8" id="KW-0342">GTP-binding</keyword>
<evidence type="ECO:0000256" key="5">
    <source>
        <dbReference type="ARBA" id="ARBA00022741"/>
    </source>
</evidence>
<dbReference type="HOGENOM" id="CLU_016077_6_2_0"/>
<dbReference type="AlphaFoldDB" id="U7V9T0"/>
<dbReference type="InterPro" id="IPR031166">
    <property type="entry name" value="G_ENGA"/>
</dbReference>
<feature type="domain" description="EngA-type G" evidence="11">
    <location>
        <begin position="177"/>
        <end position="353"/>
    </location>
</feature>
<evidence type="ECO:0000256" key="3">
    <source>
        <dbReference type="ARBA" id="ARBA00022517"/>
    </source>
</evidence>
<feature type="binding site" evidence="8">
    <location>
        <begin position="230"/>
        <end position="234"/>
    </location>
    <ligand>
        <name>GTP</name>
        <dbReference type="ChEBI" id="CHEBI:37565"/>
        <label>2</label>
    </ligand>
</feature>
<comment type="similarity">
    <text evidence="1 8 9 10">Belongs to the TRAFAC class TrmE-Era-EngA-EngB-Septin-like GTPase superfamily. EngA (Der) GTPase family.</text>
</comment>
<dbReference type="PROSITE" id="PS51712">
    <property type="entry name" value="G_ENGA"/>
    <property type="match status" value="2"/>
</dbReference>
<dbReference type="PATRIC" id="fig|1319815.3.peg.1573"/>
<proteinExistence type="inferred from homology"/>
<dbReference type="PIRSF" id="PIRSF006485">
    <property type="entry name" value="GTP-binding_EngA"/>
    <property type="match status" value="1"/>
</dbReference>
<organism evidence="12 13">
    <name type="scientific">Cetobacterium somerae ATCC BAA-474</name>
    <dbReference type="NCBI Taxonomy" id="1319815"/>
    <lineage>
        <taxon>Bacteria</taxon>
        <taxon>Fusobacteriati</taxon>
        <taxon>Fusobacteriota</taxon>
        <taxon>Fusobacteriia</taxon>
        <taxon>Fusobacteriales</taxon>
        <taxon>Fusobacteriaceae</taxon>
        <taxon>Cetobacterium</taxon>
    </lineage>
</organism>
<comment type="caution">
    <text evidence="12">The sequence shown here is derived from an EMBL/GenBank/DDBJ whole genome shotgun (WGS) entry which is preliminary data.</text>
</comment>
<dbReference type="STRING" id="1319815.HMPREF0202_01631"/>
<dbReference type="GO" id="GO:0042254">
    <property type="term" value="P:ribosome biogenesis"/>
    <property type="evidence" value="ECO:0007669"/>
    <property type="project" value="UniProtKB-KW"/>
</dbReference>
<dbReference type="FunFam" id="3.40.50.300:FF:000057">
    <property type="entry name" value="GTPase Der"/>
    <property type="match status" value="1"/>
</dbReference>
<keyword evidence="5 8" id="KW-0547">Nucleotide-binding</keyword>
<dbReference type="eggNOG" id="COG1160">
    <property type="taxonomic scope" value="Bacteria"/>
</dbReference>
<dbReference type="PANTHER" id="PTHR43834:SF6">
    <property type="entry name" value="GTPASE DER"/>
    <property type="match status" value="1"/>
</dbReference>
<dbReference type="Pfam" id="PF14714">
    <property type="entry name" value="KH_dom-like"/>
    <property type="match status" value="1"/>
</dbReference>
<dbReference type="GO" id="GO:0043022">
    <property type="term" value="F:ribosome binding"/>
    <property type="evidence" value="ECO:0007669"/>
    <property type="project" value="TreeGrafter"/>
</dbReference>
<dbReference type="Proteomes" id="UP000017081">
    <property type="component" value="Unassembled WGS sequence"/>
</dbReference>
<dbReference type="Gene3D" id="3.30.300.20">
    <property type="match status" value="1"/>
</dbReference>
<keyword evidence="13" id="KW-1185">Reference proteome</keyword>
<feature type="binding site" evidence="8">
    <location>
        <begin position="56"/>
        <end position="60"/>
    </location>
    <ligand>
        <name>GTP</name>
        <dbReference type="ChEBI" id="CHEBI:37565"/>
        <label>1</label>
    </ligand>
</feature>
<dbReference type="InterPro" id="IPR005225">
    <property type="entry name" value="Small_GTP-bd"/>
</dbReference>
<dbReference type="RefSeq" id="WP_023051168.1">
    <property type="nucleotide sequence ID" value="NZ_CP173065.2"/>
</dbReference>
<evidence type="ECO:0000313" key="12">
    <source>
        <dbReference type="EMBL" id="ERT68472.1"/>
    </source>
</evidence>
<evidence type="ECO:0000256" key="7">
    <source>
        <dbReference type="ARBA" id="ARBA00032345"/>
    </source>
</evidence>
<keyword evidence="4 10" id="KW-0677">Repeat</keyword>
<sequence length="439" mass="49672">MKPIVAIVGRPNVGKSTLFNKLVGDRVAIVDDQPGVTRDRLYRETEWAGKEFVLVDTGGLEPRNNDFMMTKIKQQAEVAMNEADVILFVVDGKNGLNPLDEEVAYLLRKKKKPVILCVNKIDNFQAQQDDVYDFWGLGFEHLIPISGEHKVNLGDMLDLVVDIIDQTVEEYEEEEGLKLAIIGRPNAGKSSLVNRLSGEERTIVSNIAGTTRDAIDTAIEFDGNRYILIDTAGIRRKSKVEESLEYYSVLRAIKTIKRADVCIWMIDGSEGLTEQDKRIAGIAYEEKKPIIIVINKWDTIPDKKNDTMKKMREELYAELPFLSYAPIEFVSALTGQRTTKLLEHAEAVFAEYNKRISTGLLNTVISDAIIMNNPPTRKGRVVKINYATQISTAPPRFVLFCNYPELVHFSYGRYIENKLRESFGFEGTPIDVIFEHKNS</sequence>
<comment type="function">
    <text evidence="8 10">GTPase that plays an essential role in the late steps of ribosome biogenesis.</text>
</comment>
<dbReference type="InterPro" id="IPR027417">
    <property type="entry name" value="P-loop_NTPase"/>
</dbReference>
<feature type="binding site" evidence="8">
    <location>
        <begin position="183"/>
        <end position="190"/>
    </location>
    <ligand>
        <name>GTP</name>
        <dbReference type="ChEBI" id="CHEBI:37565"/>
        <label>2</label>
    </ligand>
</feature>
<dbReference type="GeneID" id="96966354"/>
<protein>
    <recommendedName>
        <fullName evidence="2 8">GTPase Der</fullName>
    </recommendedName>
    <alternativeName>
        <fullName evidence="7 8">GTP-binding protein EngA</fullName>
    </alternativeName>
</protein>
<reference evidence="12 13" key="1">
    <citation type="submission" date="2013-08" db="EMBL/GenBank/DDBJ databases">
        <authorList>
            <person name="Weinstock G."/>
            <person name="Sodergren E."/>
            <person name="Wylie T."/>
            <person name="Fulton L."/>
            <person name="Fulton R."/>
            <person name="Fronick C."/>
            <person name="O'Laughlin M."/>
            <person name="Godfrey J."/>
            <person name="Miner T."/>
            <person name="Herter B."/>
            <person name="Appelbaum E."/>
            <person name="Cordes M."/>
            <person name="Lek S."/>
            <person name="Wollam A."/>
            <person name="Pepin K.H."/>
            <person name="Palsikar V.B."/>
            <person name="Mitreva M."/>
            <person name="Wilson R.K."/>
        </authorList>
    </citation>
    <scope>NUCLEOTIDE SEQUENCE [LARGE SCALE GENOMIC DNA]</scope>
    <source>
        <strain evidence="12 13">ATCC BAA-474</strain>
    </source>
</reference>
<feature type="binding site" evidence="8">
    <location>
        <begin position="119"/>
        <end position="122"/>
    </location>
    <ligand>
        <name>GTP</name>
        <dbReference type="ChEBI" id="CHEBI:37565"/>
        <label>1</label>
    </ligand>
</feature>
<dbReference type="NCBIfam" id="TIGR00231">
    <property type="entry name" value="small_GTP"/>
    <property type="match status" value="2"/>
</dbReference>
<dbReference type="CDD" id="cd01895">
    <property type="entry name" value="EngA2"/>
    <property type="match status" value="1"/>
</dbReference>
<evidence type="ECO:0000256" key="2">
    <source>
        <dbReference type="ARBA" id="ARBA00020953"/>
    </source>
</evidence>
<dbReference type="Pfam" id="PF01926">
    <property type="entry name" value="MMR_HSR1"/>
    <property type="match status" value="2"/>
</dbReference>
<dbReference type="FunFam" id="3.40.50.300:FF:000040">
    <property type="entry name" value="GTPase Der"/>
    <property type="match status" value="1"/>
</dbReference>
<dbReference type="PANTHER" id="PTHR43834">
    <property type="entry name" value="GTPASE DER"/>
    <property type="match status" value="1"/>
</dbReference>
<dbReference type="InterPro" id="IPR006073">
    <property type="entry name" value="GTP-bd"/>
</dbReference>
<evidence type="ECO:0000256" key="10">
    <source>
        <dbReference type="RuleBase" id="RU004481"/>
    </source>
</evidence>
<feature type="binding site" evidence="8">
    <location>
        <begin position="9"/>
        <end position="16"/>
    </location>
    <ligand>
        <name>GTP</name>
        <dbReference type="ChEBI" id="CHEBI:37565"/>
        <label>1</label>
    </ligand>
</feature>
<evidence type="ECO:0000256" key="9">
    <source>
        <dbReference type="PROSITE-ProRule" id="PRU01049"/>
    </source>
</evidence>
<evidence type="ECO:0000256" key="8">
    <source>
        <dbReference type="HAMAP-Rule" id="MF_00195"/>
    </source>
</evidence>
<evidence type="ECO:0000256" key="4">
    <source>
        <dbReference type="ARBA" id="ARBA00022737"/>
    </source>
</evidence>
<name>U7V9T0_9FUSO</name>
<accession>U7V9T0</accession>
<feature type="domain" description="EngA-type G" evidence="11">
    <location>
        <begin position="3"/>
        <end position="168"/>
    </location>
</feature>
<evidence type="ECO:0000256" key="6">
    <source>
        <dbReference type="ARBA" id="ARBA00023134"/>
    </source>
</evidence>
<dbReference type="Gene3D" id="3.40.50.300">
    <property type="entry name" value="P-loop containing nucleotide triphosphate hydrolases"/>
    <property type="match status" value="2"/>
</dbReference>
<keyword evidence="3 8" id="KW-0690">Ribosome biogenesis</keyword>
<dbReference type="CDD" id="cd01894">
    <property type="entry name" value="EngA1"/>
    <property type="match status" value="1"/>
</dbReference>
<dbReference type="HAMAP" id="MF_00195">
    <property type="entry name" value="GTPase_Der"/>
    <property type="match status" value="1"/>
</dbReference>
<evidence type="ECO:0000256" key="1">
    <source>
        <dbReference type="ARBA" id="ARBA00008279"/>
    </source>
</evidence>
<dbReference type="SUPFAM" id="SSF52540">
    <property type="entry name" value="P-loop containing nucleoside triphosphate hydrolases"/>
    <property type="match status" value="2"/>
</dbReference>
<dbReference type="FunFam" id="3.30.300.20:FF:000004">
    <property type="entry name" value="GTPase Der"/>
    <property type="match status" value="1"/>
</dbReference>
<dbReference type="PRINTS" id="PR00326">
    <property type="entry name" value="GTP1OBG"/>
</dbReference>
<dbReference type="InterPro" id="IPR015946">
    <property type="entry name" value="KH_dom-like_a/b"/>
</dbReference>
<feature type="binding site" evidence="8">
    <location>
        <begin position="295"/>
        <end position="298"/>
    </location>
    <ligand>
        <name>GTP</name>
        <dbReference type="ChEBI" id="CHEBI:37565"/>
        <label>2</label>
    </ligand>
</feature>
<dbReference type="EMBL" id="AXZF01000064">
    <property type="protein sequence ID" value="ERT68472.1"/>
    <property type="molecule type" value="Genomic_DNA"/>
</dbReference>
<dbReference type="GO" id="GO:0005525">
    <property type="term" value="F:GTP binding"/>
    <property type="evidence" value="ECO:0007669"/>
    <property type="project" value="UniProtKB-UniRule"/>
</dbReference>
<evidence type="ECO:0000313" key="13">
    <source>
        <dbReference type="Proteomes" id="UP000017081"/>
    </source>
</evidence>
<dbReference type="InterPro" id="IPR032859">
    <property type="entry name" value="KH_dom-like"/>
</dbReference>